<sequence length="445" mass="49247">MPAFLTAVIGATVPRLSPARFSHFYAPLALLIGGLVAARQPTLNEFFTSLFNVLPTVLLLLGGAFCIAYGRVRETFLLLTVYIVYFLLDTQIDHYRLTGSLLPEAALTFHLCSLLLPALYGLYALWQERAHLLQDGLARLAVVFVVSVLALALARRFPVGVLDWLTEIRWPSLQADWLQLIQLAYPVFLIAILGVLAQYLRRPRPVHAAQLVALVGLFVMLPQVFSRLGALNVLSSLMMLVLVVSIAQEAYQMAFRDELTGLPGRRALNERLQRLGRQYVIAMADVDRFKAFNDTHGHDVGDEVLRLVASRLRKVGGGGRAYRYGGEEFALVFPGRDLTHCLPHLEAVRQAVESYPLQVRDKSSRPKDAEQGRQRRGVASAAAVSVTISIGVAERLITQRSPEEVIKKADQALYSAKGAGRNCIRAHGENRRGAMRTLKEVSTDA</sequence>
<dbReference type="GO" id="GO:0052621">
    <property type="term" value="F:diguanylate cyclase activity"/>
    <property type="evidence" value="ECO:0007669"/>
    <property type="project" value="UniProtKB-EC"/>
</dbReference>
<dbReference type="EMBL" id="QNTV01000021">
    <property type="protein sequence ID" value="RBA53254.1"/>
    <property type="molecule type" value="Genomic_DNA"/>
</dbReference>
<keyword evidence="4" id="KW-1133">Transmembrane helix</keyword>
<dbReference type="RefSeq" id="WP_128121660.1">
    <property type="nucleotide sequence ID" value="NZ_QNTV01000021.1"/>
</dbReference>
<proteinExistence type="predicted"/>
<dbReference type="Pfam" id="PF00990">
    <property type="entry name" value="GGDEF"/>
    <property type="match status" value="2"/>
</dbReference>
<evidence type="ECO:0000256" key="4">
    <source>
        <dbReference type="SAM" id="Phobius"/>
    </source>
</evidence>
<feature type="region of interest" description="Disordered" evidence="3">
    <location>
        <begin position="357"/>
        <end position="376"/>
    </location>
</feature>
<dbReference type="Proteomes" id="UP000252554">
    <property type="component" value="Unassembled WGS sequence"/>
</dbReference>
<feature type="transmembrane region" description="Helical" evidence="4">
    <location>
        <begin position="177"/>
        <end position="196"/>
    </location>
</feature>
<feature type="transmembrane region" description="Helical" evidence="4">
    <location>
        <begin position="76"/>
        <end position="95"/>
    </location>
</feature>
<dbReference type="AlphaFoldDB" id="A0A365PQ41"/>
<dbReference type="PANTHER" id="PTHR45138">
    <property type="entry name" value="REGULATORY COMPONENTS OF SENSORY TRANSDUCTION SYSTEM"/>
    <property type="match status" value="1"/>
</dbReference>
<evidence type="ECO:0000313" key="6">
    <source>
        <dbReference type="EMBL" id="RBA53254.1"/>
    </source>
</evidence>
<feature type="domain" description="GGDEF" evidence="5">
    <location>
        <begin position="277"/>
        <end position="429"/>
    </location>
</feature>
<comment type="catalytic activity">
    <reaction evidence="2">
        <text>2 GTP = 3',3'-c-di-GMP + 2 diphosphate</text>
        <dbReference type="Rhea" id="RHEA:24898"/>
        <dbReference type="ChEBI" id="CHEBI:33019"/>
        <dbReference type="ChEBI" id="CHEBI:37565"/>
        <dbReference type="ChEBI" id="CHEBI:58805"/>
        <dbReference type="EC" id="2.7.7.65"/>
    </reaction>
</comment>
<dbReference type="SUPFAM" id="SSF55073">
    <property type="entry name" value="Nucleotide cyclase"/>
    <property type="match status" value="1"/>
</dbReference>
<dbReference type="PROSITE" id="PS50887">
    <property type="entry name" value="GGDEF"/>
    <property type="match status" value="1"/>
</dbReference>
<dbReference type="InterPro" id="IPR043128">
    <property type="entry name" value="Rev_trsase/Diguanyl_cyclase"/>
</dbReference>
<dbReference type="GO" id="GO:1902201">
    <property type="term" value="P:negative regulation of bacterial-type flagellum-dependent cell motility"/>
    <property type="evidence" value="ECO:0007669"/>
    <property type="project" value="TreeGrafter"/>
</dbReference>
<keyword evidence="4" id="KW-0812">Transmembrane</keyword>
<dbReference type="InterPro" id="IPR050469">
    <property type="entry name" value="Diguanylate_Cyclase"/>
</dbReference>
<comment type="caution">
    <text evidence="6">The sequence shown here is derived from an EMBL/GenBank/DDBJ whole genome shotgun (WGS) entry which is preliminary data.</text>
</comment>
<name>A0A365PQ41_9GAMM</name>
<evidence type="ECO:0000256" key="2">
    <source>
        <dbReference type="ARBA" id="ARBA00034247"/>
    </source>
</evidence>
<feature type="transmembrane region" description="Helical" evidence="4">
    <location>
        <begin position="231"/>
        <end position="247"/>
    </location>
</feature>
<gene>
    <name evidence="6" type="ORF">DQ403_20010</name>
</gene>
<dbReference type="EC" id="2.7.7.65" evidence="1"/>
<dbReference type="GO" id="GO:0043709">
    <property type="term" value="P:cell adhesion involved in single-species biofilm formation"/>
    <property type="evidence" value="ECO:0007669"/>
    <property type="project" value="TreeGrafter"/>
</dbReference>
<dbReference type="PANTHER" id="PTHR45138:SF9">
    <property type="entry name" value="DIGUANYLATE CYCLASE DGCM-RELATED"/>
    <property type="match status" value="1"/>
</dbReference>
<dbReference type="CDD" id="cd01949">
    <property type="entry name" value="GGDEF"/>
    <property type="match status" value="1"/>
</dbReference>
<organism evidence="6 7">
    <name type="scientific">Stutzerimonas zhaodongensis</name>
    <dbReference type="NCBI Taxonomy" id="1176257"/>
    <lineage>
        <taxon>Bacteria</taxon>
        <taxon>Pseudomonadati</taxon>
        <taxon>Pseudomonadota</taxon>
        <taxon>Gammaproteobacteria</taxon>
        <taxon>Pseudomonadales</taxon>
        <taxon>Pseudomonadaceae</taxon>
        <taxon>Stutzerimonas</taxon>
    </lineage>
</organism>
<dbReference type="GO" id="GO:0005886">
    <property type="term" value="C:plasma membrane"/>
    <property type="evidence" value="ECO:0007669"/>
    <property type="project" value="TreeGrafter"/>
</dbReference>
<evidence type="ECO:0000259" key="5">
    <source>
        <dbReference type="PROSITE" id="PS50887"/>
    </source>
</evidence>
<feature type="transmembrane region" description="Helical" evidence="4">
    <location>
        <begin position="46"/>
        <end position="69"/>
    </location>
</feature>
<feature type="transmembrane region" description="Helical" evidence="4">
    <location>
        <begin position="208"/>
        <end position="225"/>
    </location>
</feature>
<dbReference type="NCBIfam" id="TIGR00254">
    <property type="entry name" value="GGDEF"/>
    <property type="match status" value="1"/>
</dbReference>
<keyword evidence="4" id="KW-0472">Membrane</keyword>
<protein>
    <recommendedName>
        <fullName evidence="1">diguanylate cyclase</fullName>
        <ecNumber evidence="1">2.7.7.65</ecNumber>
    </recommendedName>
</protein>
<evidence type="ECO:0000256" key="1">
    <source>
        <dbReference type="ARBA" id="ARBA00012528"/>
    </source>
</evidence>
<evidence type="ECO:0000256" key="3">
    <source>
        <dbReference type="SAM" id="MobiDB-lite"/>
    </source>
</evidence>
<feature type="compositionally biased region" description="Basic and acidic residues" evidence="3">
    <location>
        <begin position="359"/>
        <end position="373"/>
    </location>
</feature>
<dbReference type="Gene3D" id="3.30.70.270">
    <property type="match status" value="1"/>
</dbReference>
<feature type="transmembrane region" description="Helical" evidence="4">
    <location>
        <begin position="137"/>
        <end position="157"/>
    </location>
</feature>
<dbReference type="SMART" id="SM00267">
    <property type="entry name" value="GGDEF"/>
    <property type="match status" value="1"/>
</dbReference>
<evidence type="ECO:0000313" key="7">
    <source>
        <dbReference type="Proteomes" id="UP000252554"/>
    </source>
</evidence>
<dbReference type="InterPro" id="IPR000160">
    <property type="entry name" value="GGDEF_dom"/>
</dbReference>
<feature type="transmembrane region" description="Helical" evidence="4">
    <location>
        <begin position="107"/>
        <end position="125"/>
    </location>
</feature>
<accession>A0A365PQ41</accession>
<reference evidence="6 7" key="1">
    <citation type="submission" date="2018-06" db="EMBL/GenBank/DDBJ databases">
        <title>Whole genome sequencing of four bacterial strains from South Shetland trench revealing bio-synthetic gene clusters.</title>
        <authorList>
            <person name="Abdel-Mageed W.M."/>
            <person name="Lehri B."/>
            <person name="Jarmusch S.A."/>
            <person name="Miranda K."/>
            <person name="Goodfellow M."/>
            <person name="Jaspars M."/>
            <person name="Karlyshev A.V."/>
        </authorList>
    </citation>
    <scope>NUCLEOTIDE SEQUENCE [LARGE SCALE GENOMIC DNA]</scope>
    <source>
        <strain evidence="6 7">SST2</strain>
    </source>
</reference>
<dbReference type="InterPro" id="IPR029787">
    <property type="entry name" value="Nucleotide_cyclase"/>
</dbReference>